<reference evidence="1" key="1">
    <citation type="submission" date="2021-10" db="EMBL/GenBank/DDBJ databases">
        <authorList>
            <person name="Piombo E."/>
        </authorList>
    </citation>
    <scope>NUCLEOTIDE SEQUENCE</scope>
</reference>
<comment type="caution">
    <text evidence="1">The sequence shown here is derived from an EMBL/GenBank/DDBJ whole genome shotgun (WGS) entry which is preliminary data.</text>
</comment>
<evidence type="ECO:0000313" key="2">
    <source>
        <dbReference type="Proteomes" id="UP000775872"/>
    </source>
</evidence>
<sequence length="126" mass="14136">MTTLKEIATDYPGEGIVVMSASLLLLDVVGEALTRKALEEDIFKFPIKEYNGTQAVRDRTSIIKTFNDSTGTRSDIDKWMSAKLDDKTRINSNLYGAVVRSDQQLAVMPQKPSREQVLRDLKKKAT</sequence>
<accession>A0A9N9Z6H3</accession>
<name>A0A9N9Z6H3_9HYPO</name>
<dbReference type="EMBL" id="CABFOC020000035">
    <property type="protein sequence ID" value="CAH0049954.1"/>
    <property type="molecule type" value="Genomic_DNA"/>
</dbReference>
<dbReference type="AlphaFoldDB" id="A0A9N9Z6H3"/>
<keyword evidence="2" id="KW-1185">Reference proteome</keyword>
<evidence type="ECO:0000313" key="1">
    <source>
        <dbReference type="EMBL" id="CAH0049954.1"/>
    </source>
</evidence>
<protein>
    <submittedName>
        <fullName evidence="1">Uncharacterized protein</fullName>
    </submittedName>
</protein>
<organism evidence="1 2">
    <name type="scientific">Clonostachys solani</name>
    <dbReference type="NCBI Taxonomy" id="160281"/>
    <lineage>
        <taxon>Eukaryota</taxon>
        <taxon>Fungi</taxon>
        <taxon>Dikarya</taxon>
        <taxon>Ascomycota</taxon>
        <taxon>Pezizomycotina</taxon>
        <taxon>Sordariomycetes</taxon>
        <taxon>Hypocreomycetidae</taxon>
        <taxon>Hypocreales</taxon>
        <taxon>Bionectriaceae</taxon>
        <taxon>Clonostachys</taxon>
    </lineage>
</organism>
<proteinExistence type="predicted"/>
<dbReference type="Proteomes" id="UP000775872">
    <property type="component" value="Unassembled WGS sequence"/>
</dbReference>
<dbReference type="OrthoDB" id="5105430at2759"/>
<gene>
    <name evidence="1" type="ORF">CSOL1703_00001917</name>
</gene>